<sequence>MSMSSAMDARVLIQFYLRKIVCSSYAVNSVDRQGLLLPSRLDLLLKLVVGRPEHKAKFCIIYPMYCLMV</sequence>
<reference evidence="1" key="2">
    <citation type="journal article" date="2015" name="Data Brief">
        <title>Shoot transcriptome of the giant reed, Arundo donax.</title>
        <authorList>
            <person name="Barrero R.A."/>
            <person name="Guerrero F.D."/>
            <person name="Moolhuijzen P."/>
            <person name="Goolsby J.A."/>
            <person name="Tidwell J."/>
            <person name="Bellgard S.E."/>
            <person name="Bellgard M.I."/>
        </authorList>
    </citation>
    <scope>NUCLEOTIDE SEQUENCE</scope>
    <source>
        <tissue evidence="1">Shoot tissue taken approximately 20 cm above the soil surface</tissue>
    </source>
</reference>
<accession>A0A0A9DM07</accession>
<organism evidence="1">
    <name type="scientific">Arundo donax</name>
    <name type="common">Giant reed</name>
    <name type="synonym">Donax arundinaceus</name>
    <dbReference type="NCBI Taxonomy" id="35708"/>
    <lineage>
        <taxon>Eukaryota</taxon>
        <taxon>Viridiplantae</taxon>
        <taxon>Streptophyta</taxon>
        <taxon>Embryophyta</taxon>
        <taxon>Tracheophyta</taxon>
        <taxon>Spermatophyta</taxon>
        <taxon>Magnoliopsida</taxon>
        <taxon>Liliopsida</taxon>
        <taxon>Poales</taxon>
        <taxon>Poaceae</taxon>
        <taxon>PACMAD clade</taxon>
        <taxon>Arundinoideae</taxon>
        <taxon>Arundineae</taxon>
        <taxon>Arundo</taxon>
    </lineage>
</organism>
<protein>
    <submittedName>
        <fullName evidence="1">Pco083605</fullName>
    </submittedName>
</protein>
<name>A0A0A9DM07_ARUDO</name>
<evidence type="ECO:0000313" key="1">
    <source>
        <dbReference type="EMBL" id="JAD87713.1"/>
    </source>
</evidence>
<dbReference type="EMBL" id="GBRH01210182">
    <property type="protein sequence ID" value="JAD87713.1"/>
    <property type="molecule type" value="Transcribed_RNA"/>
</dbReference>
<reference evidence="1" key="1">
    <citation type="submission" date="2014-09" db="EMBL/GenBank/DDBJ databases">
        <authorList>
            <person name="Magalhaes I.L.F."/>
            <person name="Oliveira U."/>
            <person name="Santos F.R."/>
            <person name="Vidigal T.H.D.A."/>
            <person name="Brescovit A.D."/>
            <person name="Santos A.J."/>
        </authorList>
    </citation>
    <scope>NUCLEOTIDE SEQUENCE</scope>
    <source>
        <tissue evidence="1">Shoot tissue taken approximately 20 cm above the soil surface</tissue>
    </source>
</reference>
<proteinExistence type="predicted"/>
<dbReference type="AlphaFoldDB" id="A0A0A9DM07"/>